<organism evidence="1 2">
    <name type="scientific">Eretmocerus hayati</name>
    <dbReference type="NCBI Taxonomy" id="131215"/>
    <lineage>
        <taxon>Eukaryota</taxon>
        <taxon>Metazoa</taxon>
        <taxon>Ecdysozoa</taxon>
        <taxon>Arthropoda</taxon>
        <taxon>Hexapoda</taxon>
        <taxon>Insecta</taxon>
        <taxon>Pterygota</taxon>
        <taxon>Neoptera</taxon>
        <taxon>Endopterygota</taxon>
        <taxon>Hymenoptera</taxon>
        <taxon>Apocrita</taxon>
        <taxon>Proctotrupomorpha</taxon>
        <taxon>Chalcidoidea</taxon>
        <taxon>Aphelinidae</taxon>
        <taxon>Aphelininae</taxon>
        <taxon>Eretmocerus</taxon>
    </lineage>
</organism>
<evidence type="ECO:0000313" key="2">
    <source>
        <dbReference type="Proteomes" id="UP001239111"/>
    </source>
</evidence>
<name>A0ACC2NBZ9_9HYME</name>
<reference evidence="1" key="1">
    <citation type="submission" date="2023-04" db="EMBL/GenBank/DDBJ databases">
        <title>A chromosome-level genome assembly of the parasitoid wasp Eretmocerus hayati.</title>
        <authorList>
            <person name="Zhong Y."/>
            <person name="Liu S."/>
            <person name="Liu Y."/>
        </authorList>
    </citation>
    <scope>NUCLEOTIDE SEQUENCE</scope>
    <source>
        <strain evidence="1">ZJU_SS_LIU_2023</strain>
    </source>
</reference>
<accession>A0ACC2NBZ9</accession>
<proteinExistence type="predicted"/>
<evidence type="ECO:0000313" key="1">
    <source>
        <dbReference type="EMBL" id="KAJ8668564.1"/>
    </source>
</evidence>
<sequence>MIIRPVLVTVLVLLMASIICFKCLETNDDLESFKFHFEKFHPDDLQKSSNFLCKQGNCRVTRTNLKNLIIHIRESHVLLPAKQYSPELGTNSAREKVPSANLGSHVNVVGIASNTKQSSHTHKPQNPLKRAYPLESKQKDSQIRNQNTDSIKKLRESVQNGANKLIADLKVSSKFTSASLGQVAENTEAFLSEISDASKVALTDFLKSKNVDFTPDVENFVNSFRFDHSIGFLKSQKRQEEAVRNAYNLISPVGVPLGNRLERRFNKVRQRVEYVRIYEKFQYVSIIEILKLIISHDVIREHINSEEKSSDGFMHNFRDGLSFALSEFFQKFPKAIRLQIYYDDVVVNNKLGTKVPQHKLGMFYFVIQNLPKYLNSLLGGIHVFGIGYTQDIAKYGFKKVLQPFLSDLRQLESDEGVPVNLSSGEEYILRATLTSVSADGLAAHQLFGLLSPGGALHFCRSCMIGRNDFHKDINCTSILRTKEQHQEQLKILSEQKTVKAFTEKRKEFGVEDDSALHKSRYWYFTKNWQFDPMHDIFEGNGQLTLKLVIHHFITNEKYNFTVDKLNQRINQFEYGPTDIKDKPSDCFTSKHINNLKDHKIRQTAAQTWCLMRIFPFLVSDIVEEGNEHVKLIILLNQITEIILAPKTCDSILPYLNILIRDFNALFKELFPHIDPINKLHHWLHYCDCIRFSGPMRAMACFRFEAKHRDFTKYGSICQNYKNLPLSMINLAQMKQAAIWGGSELPLKAINYSGAKKVKVAQTLSKEKLMSQIGLLASSSVETVTRVELFGSEYLKKSFIVLDNWIKAEENRGTMVFGRILEFVIHQKDTIYILCEEWPVSYLEESLNANVVTKSNTTRLVTLDMLYDHKPLSLWKDYHTDNRYISLRHLIF</sequence>
<gene>
    <name evidence="1" type="ORF">QAD02_010227</name>
</gene>
<dbReference type="Proteomes" id="UP001239111">
    <property type="component" value="Chromosome 4"/>
</dbReference>
<keyword evidence="2" id="KW-1185">Reference proteome</keyword>
<comment type="caution">
    <text evidence="1">The sequence shown here is derived from an EMBL/GenBank/DDBJ whole genome shotgun (WGS) entry which is preliminary data.</text>
</comment>
<protein>
    <submittedName>
        <fullName evidence="1">Uncharacterized protein</fullName>
    </submittedName>
</protein>
<dbReference type="EMBL" id="CM056744">
    <property type="protein sequence ID" value="KAJ8668564.1"/>
    <property type="molecule type" value="Genomic_DNA"/>
</dbReference>